<evidence type="ECO:0000256" key="9">
    <source>
        <dbReference type="ARBA" id="ARBA00048504"/>
    </source>
</evidence>
<reference evidence="14" key="1">
    <citation type="submission" date="2015-08" db="UniProtKB">
        <authorList>
            <consortium name="WormBaseParasite"/>
        </authorList>
    </citation>
    <scope>IDENTIFICATION</scope>
</reference>
<dbReference type="Pfam" id="PF00561">
    <property type="entry name" value="Abhydrolase_1"/>
    <property type="match status" value="1"/>
</dbReference>
<dbReference type="Gene3D" id="3.40.50.1820">
    <property type="entry name" value="alpha/beta hydrolase"/>
    <property type="match status" value="1"/>
</dbReference>
<comment type="catalytic activity">
    <reaction evidence="5">
        <text>a 1,2-diacyl-sn-glycerol + H2O = a 2-acylglycerol + a fatty acid + H(+)</text>
        <dbReference type="Rhea" id="RHEA:33275"/>
        <dbReference type="ChEBI" id="CHEBI:15377"/>
        <dbReference type="ChEBI" id="CHEBI:15378"/>
        <dbReference type="ChEBI" id="CHEBI:17389"/>
        <dbReference type="ChEBI" id="CHEBI:17815"/>
        <dbReference type="ChEBI" id="CHEBI:28868"/>
        <dbReference type="EC" id="3.1.1.116"/>
    </reaction>
</comment>
<dbReference type="PANTHER" id="PTHR46118:SF4">
    <property type="entry name" value="PROTEIN ABHD11"/>
    <property type="match status" value="1"/>
</dbReference>
<comment type="catalytic activity">
    <reaction evidence="8">
        <text>1-octadecanoyl-2-(4Z,7Z,10Z,13Z,16Z,19Z-docosahexaenoyl)-sn-glycerol + H2O = 2-(4Z,7Z,10Z,13Z,16Z,19Z-docosahexaenoyl)-glycerol + octadecanoate + H(+)</text>
        <dbReference type="Rhea" id="RHEA:77107"/>
        <dbReference type="ChEBI" id="CHEBI:15377"/>
        <dbReference type="ChEBI" id="CHEBI:15378"/>
        <dbReference type="ChEBI" id="CHEBI:25629"/>
        <dbReference type="ChEBI" id="CHEBI:77129"/>
        <dbReference type="ChEBI" id="CHEBI:186738"/>
    </reaction>
</comment>
<protein>
    <recommendedName>
        <fullName evidence="7">sn-1-specific diacylglycerol lipase ABHD11</fullName>
        <ecNumber evidence="3">3.1.1.116</ecNumber>
    </recommendedName>
    <alternativeName>
        <fullName evidence="4">Alpha/beta hydrolase domain-containing protein 11</fullName>
    </alternativeName>
</protein>
<keyword evidence="2" id="KW-0378">Hydrolase</keyword>
<comment type="catalytic activity">
    <reaction evidence="9">
        <text>1,2-didecanoylglycerol + H2O = decanoylglycerol + decanoate + H(+)</text>
        <dbReference type="Rhea" id="RHEA:48596"/>
        <dbReference type="ChEBI" id="CHEBI:11152"/>
        <dbReference type="ChEBI" id="CHEBI:15377"/>
        <dbReference type="ChEBI" id="CHEBI:15378"/>
        <dbReference type="ChEBI" id="CHEBI:27689"/>
        <dbReference type="ChEBI" id="CHEBI:90605"/>
    </reaction>
</comment>
<dbReference type="STRING" id="6248.A0A0K0DWD7"/>
<dbReference type="InterPro" id="IPR000073">
    <property type="entry name" value="AB_hydrolase_1"/>
</dbReference>
<comment type="catalytic activity">
    <reaction evidence="6">
        <text>a 1,3-diacyl-sn-glycerol + H2O = a 1-acyl-sn-glycerol + a fatty acid + H(+)</text>
        <dbReference type="Rhea" id="RHEA:38503"/>
        <dbReference type="ChEBI" id="CHEBI:15377"/>
        <dbReference type="ChEBI" id="CHEBI:15378"/>
        <dbReference type="ChEBI" id="CHEBI:28868"/>
        <dbReference type="ChEBI" id="CHEBI:64683"/>
        <dbReference type="ChEBI" id="CHEBI:77272"/>
    </reaction>
</comment>
<keyword evidence="13" id="KW-1185">Reference proteome</keyword>
<dbReference type="GO" id="GO:0005739">
    <property type="term" value="C:mitochondrion"/>
    <property type="evidence" value="ECO:0007669"/>
    <property type="project" value="TreeGrafter"/>
</dbReference>
<accession>A0A0K0DWD7</accession>
<dbReference type="SUPFAM" id="SSF53474">
    <property type="entry name" value="alpha/beta-Hydrolases"/>
    <property type="match status" value="1"/>
</dbReference>
<sequence>MLLRSFSSSTLFYNPLCKRLFSSLSYTKYGECSNTSLPPLLIAHGLFGNKKNWHSAAKALQQKLDNQIYVIDLRNHGDSQHLESMTYPEMAEDVDHFITDIILEETGYDEIDILGHSMGGKVSMQLAFNKDSAKNIRKLIIEDISPIYVNKTHLFPKYIKALMAIDYSLSRIEIDNILKKDIPDNATRAFLLTNLQKDPGEKNFRFKANLKSINEHVDHIIGHTFEKNCYFDKETLFLSGEHSLYVNPSDRSIIRRYFPNVNFEVIENAGHWIHAENFPAFKDAVVSFLKS</sequence>
<dbReference type="WBParaSite" id="TCONS_00006171.p1">
    <property type="protein sequence ID" value="TCONS_00006171.p1"/>
    <property type="gene ID" value="XLOC_004346"/>
</dbReference>
<evidence type="ECO:0000259" key="12">
    <source>
        <dbReference type="Pfam" id="PF00561"/>
    </source>
</evidence>
<proteinExistence type="inferred from homology"/>
<evidence type="ECO:0000256" key="6">
    <source>
        <dbReference type="ARBA" id="ARBA00043742"/>
    </source>
</evidence>
<evidence type="ECO:0000256" key="7">
    <source>
        <dbReference type="ARBA" id="ARBA00044064"/>
    </source>
</evidence>
<evidence type="ECO:0000313" key="14">
    <source>
        <dbReference type="WBParaSite" id="SSTP_0000155400.1"/>
    </source>
</evidence>
<dbReference type="GO" id="GO:0052689">
    <property type="term" value="F:carboxylic ester hydrolase activity"/>
    <property type="evidence" value="ECO:0007669"/>
    <property type="project" value="TreeGrafter"/>
</dbReference>
<dbReference type="InterPro" id="IPR029058">
    <property type="entry name" value="AB_hydrolase_fold"/>
</dbReference>
<comment type="similarity">
    <text evidence="1">Belongs to the AB hydrolase superfamily.</text>
</comment>
<dbReference type="Proteomes" id="UP000035681">
    <property type="component" value="Unplaced"/>
</dbReference>
<comment type="catalytic activity">
    <reaction evidence="10">
        <text>1-octadecanoyl-2-(9Z-octadecenoyl)-sn-glycerol + H2O = 2-(9Z-octadecenoyl)-glycerol + octadecanoate + H(+)</text>
        <dbReference type="Rhea" id="RHEA:77103"/>
        <dbReference type="ChEBI" id="CHEBI:15377"/>
        <dbReference type="ChEBI" id="CHEBI:15378"/>
        <dbReference type="ChEBI" id="CHEBI:25629"/>
        <dbReference type="ChEBI" id="CHEBI:73990"/>
        <dbReference type="ChEBI" id="CHEBI:75468"/>
    </reaction>
</comment>
<evidence type="ECO:0000256" key="10">
    <source>
        <dbReference type="ARBA" id="ARBA00048513"/>
    </source>
</evidence>
<evidence type="ECO:0000256" key="8">
    <source>
        <dbReference type="ARBA" id="ARBA00048283"/>
    </source>
</evidence>
<dbReference type="WBParaSite" id="SSTP_0000155400.1">
    <property type="protein sequence ID" value="SSTP_0000155400.1"/>
    <property type="gene ID" value="SSTP_0000155400"/>
</dbReference>
<evidence type="ECO:0000256" key="3">
    <source>
        <dbReference type="ARBA" id="ARBA00026104"/>
    </source>
</evidence>
<name>A0A0K0DWD7_STRER</name>
<evidence type="ECO:0000256" key="2">
    <source>
        <dbReference type="ARBA" id="ARBA00022801"/>
    </source>
</evidence>
<evidence type="ECO:0000256" key="5">
    <source>
        <dbReference type="ARBA" id="ARBA00043667"/>
    </source>
</evidence>
<dbReference type="AlphaFoldDB" id="A0A0K0DWD7"/>
<dbReference type="PANTHER" id="PTHR46118">
    <property type="entry name" value="PROTEIN ABHD11"/>
    <property type="match status" value="1"/>
</dbReference>
<evidence type="ECO:0000256" key="1">
    <source>
        <dbReference type="ARBA" id="ARBA00008645"/>
    </source>
</evidence>
<organism evidence="14">
    <name type="scientific">Strongyloides stercoralis</name>
    <name type="common">Threadworm</name>
    <dbReference type="NCBI Taxonomy" id="6248"/>
    <lineage>
        <taxon>Eukaryota</taxon>
        <taxon>Metazoa</taxon>
        <taxon>Ecdysozoa</taxon>
        <taxon>Nematoda</taxon>
        <taxon>Chromadorea</taxon>
        <taxon>Rhabditida</taxon>
        <taxon>Tylenchina</taxon>
        <taxon>Panagrolaimomorpha</taxon>
        <taxon>Strongyloidoidea</taxon>
        <taxon>Strongyloididae</taxon>
        <taxon>Strongyloides</taxon>
    </lineage>
</organism>
<evidence type="ECO:0000256" key="11">
    <source>
        <dbReference type="ARBA" id="ARBA00048919"/>
    </source>
</evidence>
<comment type="catalytic activity">
    <reaction evidence="11">
        <text>1-octadecanoyl-2-(5Z,8Z,11Z,14Z-eicosatetraenoyl)-sn-glycerol + H2O = 2-(5Z,8Z,11Z,14Z-eicosatetraenoyl)-glycerol + octadecanoate + H(+)</text>
        <dbReference type="Rhea" id="RHEA:38507"/>
        <dbReference type="ChEBI" id="CHEBI:15377"/>
        <dbReference type="ChEBI" id="CHEBI:15378"/>
        <dbReference type="ChEBI" id="CHEBI:25629"/>
        <dbReference type="ChEBI" id="CHEBI:52392"/>
        <dbReference type="ChEBI" id="CHEBI:75728"/>
    </reaction>
</comment>
<evidence type="ECO:0000313" key="13">
    <source>
        <dbReference type="Proteomes" id="UP000035681"/>
    </source>
</evidence>
<dbReference type="EC" id="3.1.1.116" evidence="3"/>
<feature type="domain" description="AB hydrolase-1" evidence="12">
    <location>
        <begin position="38"/>
        <end position="163"/>
    </location>
</feature>
<evidence type="ECO:0000256" key="4">
    <source>
        <dbReference type="ARBA" id="ARBA00042703"/>
    </source>
</evidence>